<reference evidence="2" key="1">
    <citation type="submission" date="2015-08" db="EMBL/GenBank/DDBJ databases">
        <title>Draft genome sequence of Komagataeibacter europaeus CECT 8546 a cellulose producer strain from vinegar produced by the traditional method.</title>
        <authorList>
            <person name="Poehlein A."/>
            <person name="Valera M.J."/>
            <person name="Haack F.S."/>
            <person name="Mas A."/>
            <person name="Daniel R."/>
            <person name="Streit W.R."/>
            <person name="Mateo E."/>
        </authorList>
    </citation>
    <scope>NUCLEOTIDE SEQUENCE [LARGE SCALE GENOMIC DNA]</scope>
    <source>
        <strain evidence="2">CECT 8546</strain>
    </source>
</reference>
<feature type="domain" description="DUF6504" evidence="1">
    <location>
        <begin position="7"/>
        <end position="80"/>
    </location>
</feature>
<dbReference type="STRING" id="33995.KOEU_30020"/>
<proteinExistence type="predicted"/>
<gene>
    <name evidence="2" type="ORF">KOEU_30020</name>
</gene>
<dbReference type="AlphaFoldDB" id="A0A0M0EE67"/>
<keyword evidence="3" id="KW-1185">Reference proteome</keyword>
<comment type="caution">
    <text evidence="2">The sequence shown here is derived from an EMBL/GenBank/DDBJ whole genome shotgun (WGS) entry which is preliminary data.</text>
</comment>
<evidence type="ECO:0000259" key="1">
    <source>
        <dbReference type="Pfam" id="PF20114"/>
    </source>
</evidence>
<dbReference type="InterPro" id="IPR045443">
    <property type="entry name" value="DUF6504"/>
</dbReference>
<dbReference type="PATRIC" id="fig|33995.3.peg.3331"/>
<organism evidence="2 3">
    <name type="scientific">Komagataeibacter europaeus</name>
    <name type="common">Gluconacetobacter europaeus</name>
    <dbReference type="NCBI Taxonomy" id="33995"/>
    <lineage>
        <taxon>Bacteria</taxon>
        <taxon>Pseudomonadati</taxon>
        <taxon>Pseudomonadota</taxon>
        <taxon>Alphaproteobacteria</taxon>
        <taxon>Acetobacterales</taxon>
        <taxon>Acetobacteraceae</taxon>
        <taxon>Komagataeibacter</taxon>
    </lineage>
</organism>
<name>A0A0M0EE67_KOMEU</name>
<dbReference type="EMBL" id="LHUQ01000027">
    <property type="protein sequence ID" value="KON63530.1"/>
    <property type="molecule type" value="Genomic_DNA"/>
</dbReference>
<accession>A0A0M0EE67</accession>
<sequence length="83" mass="9734">MAVLPDHPPVFFIWRGIRRRIRCADGPERVFGEWWKGDAELTTVRDYFRVEDTSGETFWVYRTGDGEHGETGSQGWFLHGLFE</sequence>
<evidence type="ECO:0000313" key="2">
    <source>
        <dbReference type="EMBL" id="KON63530.1"/>
    </source>
</evidence>
<dbReference type="Pfam" id="PF20114">
    <property type="entry name" value="DUF6504"/>
    <property type="match status" value="1"/>
</dbReference>
<dbReference type="Proteomes" id="UP000037566">
    <property type="component" value="Unassembled WGS sequence"/>
</dbReference>
<protein>
    <recommendedName>
        <fullName evidence="1">DUF6504 domain-containing protein</fullName>
    </recommendedName>
</protein>
<evidence type="ECO:0000313" key="3">
    <source>
        <dbReference type="Proteomes" id="UP000037566"/>
    </source>
</evidence>